<evidence type="ECO:0000256" key="1">
    <source>
        <dbReference type="SAM" id="MobiDB-lite"/>
    </source>
</evidence>
<dbReference type="EMBL" id="CH479186">
    <property type="protein sequence ID" value="EDW39136.1"/>
    <property type="molecule type" value="Genomic_DNA"/>
</dbReference>
<protein>
    <submittedName>
        <fullName evidence="2">GL13569</fullName>
    </submittedName>
</protein>
<dbReference type="AlphaFoldDB" id="B4GN10"/>
<dbReference type="OMA" id="FDMLQRP"/>
<reference evidence="2 3" key="1">
    <citation type="journal article" date="2007" name="Nature">
        <title>Evolution of genes and genomes on the Drosophila phylogeny.</title>
        <authorList>
            <consortium name="Drosophila 12 Genomes Consortium"/>
            <person name="Clark A.G."/>
            <person name="Eisen M.B."/>
            <person name="Smith D.R."/>
            <person name="Bergman C.M."/>
            <person name="Oliver B."/>
            <person name="Markow T.A."/>
            <person name="Kaufman T.C."/>
            <person name="Kellis M."/>
            <person name="Gelbart W."/>
            <person name="Iyer V.N."/>
            <person name="Pollard D.A."/>
            <person name="Sackton T.B."/>
            <person name="Larracuente A.M."/>
            <person name="Singh N.D."/>
            <person name="Abad J.P."/>
            <person name="Abt D.N."/>
            <person name="Adryan B."/>
            <person name="Aguade M."/>
            <person name="Akashi H."/>
            <person name="Anderson W.W."/>
            <person name="Aquadro C.F."/>
            <person name="Ardell D.H."/>
            <person name="Arguello R."/>
            <person name="Artieri C.G."/>
            <person name="Barbash D.A."/>
            <person name="Barker D."/>
            <person name="Barsanti P."/>
            <person name="Batterham P."/>
            <person name="Batzoglou S."/>
            <person name="Begun D."/>
            <person name="Bhutkar A."/>
            <person name="Blanco E."/>
            <person name="Bosak S.A."/>
            <person name="Bradley R.K."/>
            <person name="Brand A.D."/>
            <person name="Brent M.R."/>
            <person name="Brooks A.N."/>
            <person name="Brown R.H."/>
            <person name="Butlin R.K."/>
            <person name="Caggese C."/>
            <person name="Calvi B.R."/>
            <person name="Bernardo de Carvalho A."/>
            <person name="Caspi A."/>
            <person name="Castrezana S."/>
            <person name="Celniker S.E."/>
            <person name="Chang J.L."/>
            <person name="Chapple C."/>
            <person name="Chatterji S."/>
            <person name="Chinwalla A."/>
            <person name="Civetta A."/>
            <person name="Clifton S.W."/>
            <person name="Comeron J.M."/>
            <person name="Costello J.C."/>
            <person name="Coyne J.A."/>
            <person name="Daub J."/>
            <person name="David R.G."/>
            <person name="Delcher A.L."/>
            <person name="Delehaunty K."/>
            <person name="Do C.B."/>
            <person name="Ebling H."/>
            <person name="Edwards K."/>
            <person name="Eickbush T."/>
            <person name="Evans J.D."/>
            <person name="Filipski A."/>
            <person name="Findeiss S."/>
            <person name="Freyhult E."/>
            <person name="Fulton L."/>
            <person name="Fulton R."/>
            <person name="Garcia A.C."/>
            <person name="Gardiner A."/>
            <person name="Garfield D.A."/>
            <person name="Garvin B.E."/>
            <person name="Gibson G."/>
            <person name="Gilbert D."/>
            <person name="Gnerre S."/>
            <person name="Godfrey J."/>
            <person name="Good R."/>
            <person name="Gotea V."/>
            <person name="Gravely B."/>
            <person name="Greenberg A.J."/>
            <person name="Griffiths-Jones S."/>
            <person name="Gross S."/>
            <person name="Guigo R."/>
            <person name="Gustafson E.A."/>
            <person name="Haerty W."/>
            <person name="Hahn M.W."/>
            <person name="Halligan D.L."/>
            <person name="Halpern A.L."/>
            <person name="Halter G.M."/>
            <person name="Han M.V."/>
            <person name="Heger A."/>
            <person name="Hillier L."/>
            <person name="Hinrichs A.S."/>
            <person name="Holmes I."/>
            <person name="Hoskins R.A."/>
            <person name="Hubisz M.J."/>
            <person name="Hultmark D."/>
            <person name="Huntley M.A."/>
            <person name="Jaffe D.B."/>
            <person name="Jagadeeshan S."/>
            <person name="Jeck W.R."/>
            <person name="Johnson J."/>
            <person name="Jones C.D."/>
            <person name="Jordan W.C."/>
            <person name="Karpen G.H."/>
            <person name="Kataoka E."/>
            <person name="Keightley P.D."/>
            <person name="Kheradpour P."/>
            <person name="Kirkness E.F."/>
            <person name="Koerich L.B."/>
            <person name="Kristiansen K."/>
            <person name="Kudrna D."/>
            <person name="Kulathinal R.J."/>
            <person name="Kumar S."/>
            <person name="Kwok R."/>
            <person name="Lander E."/>
            <person name="Langley C.H."/>
            <person name="Lapoint R."/>
            <person name="Lazzaro B.P."/>
            <person name="Lee S.J."/>
            <person name="Levesque L."/>
            <person name="Li R."/>
            <person name="Lin C.F."/>
            <person name="Lin M.F."/>
            <person name="Lindblad-Toh K."/>
            <person name="Llopart A."/>
            <person name="Long M."/>
            <person name="Low L."/>
            <person name="Lozovsky E."/>
            <person name="Lu J."/>
            <person name="Luo M."/>
            <person name="Machado C.A."/>
            <person name="Makalowski W."/>
            <person name="Marzo M."/>
            <person name="Matsuda M."/>
            <person name="Matzkin L."/>
            <person name="McAllister B."/>
            <person name="McBride C.S."/>
            <person name="McKernan B."/>
            <person name="McKernan K."/>
            <person name="Mendez-Lago M."/>
            <person name="Minx P."/>
            <person name="Mollenhauer M.U."/>
            <person name="Montooth K."/>
            <person name="Mount S.M."/>
            <person name="Mu X."/>
            <person name="Myers E."/>
            <person name="Negre B."/>
            <person name="Newfeld S."/>
            <person name="Nielsen R."/>
            <person name="Noor M.A."/>
            <person name="O'Grady P."/>
            <person name="Pachter L."/>
            <person name="Papaceit M."/>
            <person name="Parisi M.J."/>
            <person name="Parisi M."/>
            <person name="Parts L."/>
            <person name="Pedersen J.S."/>
            <person name="Pesole G."/>
            <person name="Phillippy A.M."/>
            <person name="Ponting C.P."/>
            <person name="Pop M."/>
            <person name="Porcelli D."/>
            <person name="Powell J.R."/>
            <person name="Prohaska S."/>
            <person name="Pruitt K."/>
            <person name="Puig M."/>
            <person name="Quesneville H."/>
            <person name="Ram K.R."/>
            <person name="Rand D."/>
            <person name="Rasmussen M.D."/>
            <person name="Reed L.K."/>
            <person name="Reenan R."/>
            <person name="Reily A."/>
            <person name="Remington K.A."/>
            <person name="Rieger T.T."/>
            <person name="Ritchie M.G."/>
            <person name="Robin C."/>
            <person name="Rogers Y.H."/>
            <person name="Rohde C."/>
            <person name="Rozas J."/>
            <person name="Rubenfield M.J."/>
            <person name="Ruiz A."/>
            <person name="Russo S."/>
            <person name="Salzberg S.L."/>
            <person name="Sanchez-Gracia A."/>
            <person name="Saranga D.J."/>
            <person name="Sato H."/>
            <person name="Schaeffer S.W."/>
            <person name="Schatz M.C."/>
            <person name="Schlenke T."/>
            <person name="Schwartz R."/>
            <person name="Segarra C."/>
            <person name="Singh R.S."/>
            <person name="Sirot L."/>
            <person name="Sirota M."/>
            <person name="Sisneros N.B."/>
            <person name="Smith C.D."/>
            <person name="Smith T.F."/>
            <person name="Spieth J."/>
            <person name="Stage D.E."/>
            <person name="Stark A."/>
            <person name="Stephan W."/>
            <person name="Strausberg R.L."/>
            <person name="Strempel S."/>
            <person name="Sturgill D."/>
            <person name="Sutton G."/>
            <person name="Sutton G.G."/>
            <person name="Tao W."/>
            <person name="Teichmann S."/>
            <person name="Tobari Y.N."/>
            <person name="Tomimura Y."/>
            <person name="Tsolas J.M."/>
            <person name="Valente V.L."/>
            <person name="Venter E."/>
            <person name="Venter J.C."/>
            <person name="Vicario S."/>
            <person name="Vieira F.G."/>
            <person name="Vilella A.J."/>
            <person name="Villasante A."/>
            <person name="Walenz B."/>
            <person name="Wang J."/>
            <person name="Wasserman M."/>
            <person name="Watts T."/>
            <person name="Wilson D."/>
            <person name="Wilson R.K."/>
            <person name="Wing R.A."/>
            <person name="Wolfner M.F."/>
            <person name="Wong A."/>
            <person name="Wong G.K."/>
            <person name="Wu C.I."/>
            <person name="Wu G."/>
            <person name="Yamamoto D."/>
            <person name="Yang H.P."/>
            <person name="Yang S.P."/>
            <person name="Yorke J.A."/>
            <person name="Yoshida K."/>
            <person name="Zdobnov E."/>
            <person name="Zhang P."/>
            <person name="Zhang Y."/>
            <person name="Zimin A.V."/>
            <person name="Baldwin J."/>
            <person name="Abdouelleil A."/>
            <person name="Abdulkadir J."/>
            <person name="Abebe A."/>
            <person name="Abera B."/>
            <person name="Abreu J."/>
            <person name="Acer S.C."/>
            <person name="Aftuck L."/>
            <person name="Alexander A."/>
            <person name="An P."/>
            <person name="Anderson E."/>
            <person name="Anderson S."/>
            <person name="Arachi H."/>
            <person name="Azer M."/>
            <person name="Bachantsang P."/>
            <person name="Barry A."/>
            <person name="Bayul T."/>
            <person name="Berlin A."/>
            <person name="Bessette D."/>
            <person name="Bloom T."/>
            <person name="Blye J."/>
            <person name="Boguslavskiy L."/>
            <person name="Bonnet C."/>
            <person name="Boukhgalter B."/>
            <person name="Bourzgui I."/>
            <person name="Brown A."/>
            <person name="Cahill P."/>
            <person name="Channer S."/>
            <person name="Cheshatsang Y."/>
            <person name="Chuda L."/>
            <person name="Citroen M."/>
            <person name="Collymore A."/>
            <person name="Cooke P."/>
            <person name="Costello M."/>
            <person name="D'Aco K."/>
            <person name="Daza R."/>
            <person name="De Haan G."/>
            <person name="DeGray S."/>
            <person name="DeMaso C."/>
            <person name="Dhargay N."/>
            <person name="Dooley K."/>
            <person name="Dooley E."/>
            <person name="Doricent M."/>
            <person name="Dorje P."/>
            <person name="Dorjee K."/>
            <person name="Dupes A."/>
            <person name="Elong R."/>
            <person name="Falk J."/>
            <person name="Farina A."/>
            <person name="Faro S."/>
            <person name="Ferguson D."/>
            <person name="Fisher S."/>
            <person name="Foley C.D."/>
            <person name="Franke A."/>
            <person name="Friedrich D."/>
            <person name="Gadbois L."/>
            <person name="Gearin G."/>
            <person name="Gearin C.R."/>
            <person name="Giannoukos G."/>
            <person name="Goode T."/>
            <person name="Graham J."/>
            <person name="Grandbois E."/>
            <person name="Grewal S."/>
            <person name="Gyaltsen K."/>
            <person name="Hafez N."/>
            <person name="Hagos B."/>
            <person name="Hall J."/>
            <person name="Henson C."/>
            <person name="Hollinger A."/>
            <person name="Honan T."/>
            <person name="Huard M.D."/>
            <person name="Hughes L."/>
            <person name="Hurhula B."/>
            <person name="Husby M.E."/>
            <person name="Kamat A."/>
            <person name="Kanga B."/>
            <person name="Kashin S."/>
            <person name="Khazanovich D."/>
            <person name="Kisner P."/>
            <person name="Lance K."/>
            <person name="Lara M."/>
            <person name="Lee W."/>
            <person name="Lennon N."/>
            <person name="Letendre F."/>
            <person name="LeVine R."/>
            <person name="Lipovsky A."/>
            <person name="Liu X."/>
            <person name="Liu J."/>
            <person name="Liu S."/>
            <person name="Lokyitsang T."/>
            <person name="Lokyitsang Y."/>
            <person name="Lubonja R."/>
            <person name="Lui A."/>
            <person name="MacDonald P."/>
            <person name="Magnisalis V."/>
            <person name="Maru K."/>
            <person name="Matthews C."/>
            <person name="McCusker W."/>
            <person name="McDonough S."/>
            <person name="Mehta T."/>
            <person name="Meldrim J."/>
            <person name="Meneus L."/>
            <person name="Mihai O."/>
            <person name="Mihalev A."/>
            <person name="Mihova T."/>
            <person name="Mittelman R."/>
            <person name="Mlenga V."/>
            <person name="Montmayeur A."/>
            <person name="Mulrain L."/>
            <person name="Navidi A."/>
            <person name="Naylor J."/>
            <person name="Negash T."/>
            <person name="Nguyen T."/>
            <person name="Nguyen N."/>
            <person name="Nicol R."/>
            <person name="Norbu C."/>
            <person name="Norbu N."/>
            <person name="Novod N."/>
            <person name="O'Neill B."/>
            <person name="Osman S."/>
            <person name="Markiewicz E."/>
            <person name="Oyono O.L."/>
            <person name="Patti C."/>
            <person name="Phunkhang P."/>
            <person name="Pierre F."/>
            <person name="Priest M."/>
            <person name="Raghuraman S."/>
            <person name="Rege F."/>
            <person name="Reyes R."/>
            <person name="Rise C."/>
            <person name="Rogov P."/>
            <person name="Ross K."/>
            <person name="Ryan E."/>
            <person name="Settipalli S."/>
            <person name="Shea T."/>
            <person name="Sherpa N."/>
            <person name="Shi L."/>
            <person name="Shih D."/>
            <person name="Sparrow T."/>
            <person name="Spaulding J."/>
            <person name="Stalker J."/>
            <person name="Stange-Thomann N."/>
            <person name="Stavropoulos S."/>
            <person name="Stone C."/>
            <person name="Strader C."/>
            <person name="Tesfaye S."/>
            <person name="Thomson T."/>
            <person name="Thoulutsang Y."/>
            <person name="Thoulutsang D."/>
            <person name="Topham K."/>
            <person name="Topping I."/>
            <person name="Tsamla T."/>
            <person name="Vassiliev H."/>
            <person name="Vo A."/>
            <person name="Wangchuk T."/>
            <person name="Wangdi T."/>
            <person name="Weiand M."/>
            <person name="Wilkinson J."/>
            <person name="Wilson A."/>
            <person name="Yadav S."/>
            <person name="Young G."/>
            <person name="Yu Q."/>
            <person name="Zembek L."/>
            <person name="Zhong D."/>
            <person name="Zimmer A."/>
            <person name="Zwirko Z."/>
            <person name="Jaffe D.B."/>
            <person name="Alvarez P."/>
            <person name="Brockman W."/>
            <person name="Butler J."/>
            <person name="Chin C."/>
            <person name="Gnerre S."/>
            <person name="Grabherr M."/>
            <person name="Kleber M."/>
            <person name="Mauceli E."/>
            <person name="MacCallum I."/>
        </authorList>
    </citation>
    <scope>NUCLEOTIDE SEQUENCE [LARGE SCALE GENOMIC DNA]</scope>
    <source>
        <strain evidence="3">MSH-3 / Tucson 14011-0111.49</strain>
    </source>
</reference>
<evidence type="ECO:0000313" key="2">
    <source>
        <dbReference type="EMBL" id="EDW39136.1"/>
    </source>
</evidence>
<organism evidence="3">
    <name type="scientific">Drosophila persimilis</name>
    <name type="common">Fruit fly</name>
    <dbReference type="NCBI Taxonomy" id="7234"/>
    <lineage>
        <taxon>Eukaryota</taxon>
        <taxon>Metazoa</taxon>
        <taxon>Ecdysozoa</taxon>
        <taxon>Arthropoda</taxon>
        <taxon>Hexapoda</taxon>
        <taxon>Insecta</taxon>
        <taxon>Pterygota</taxon>
        <taxon>Neoptera</taxon>
        <taxon>Endopterygota</taxon>
        <taxon>Diptera</taxon>
        <taxon>Brachycera</taxon>
        <taxon>Muscomorpha</taxon>
        <taxon>Ephydroidea</taxon>
        <taxon>Drosophilidae</taxon>
        <taxon>Drosophila</taxon>
        <taxon>Sophophora</taxon>
    </lineage>
</organism>
<proteinExistence type="predicted"/>
<dbReference type="Proteomes" id="UP000008744">
    <property type="component" value="Unassembled WGS sequence"/>
</dbReference>
<gene>
    <name evidence="2" type="primary">Dper\GL13569</name>
    <name evidence="2" type="ORF">Dper_GL13569</name>
</gene>
<evidence type="ECO:0000313" key="3">
    <source>
        <dbReference type="Proteomes" id="UP000008744"/>
    </source>
</evidence>
<keyword evidence="3" id="KW-1185">Reference proteome</keyword>
<dbReference type="HOGENOM" id="CLU_197015_0_0_1"/>
<accession>B4GN10</accession>
<sequence length="79" mass="8712">MDEQEPGQAGQPAQHLGVEQPGKQQQPQQQQQQQTGFDMEADLDFDMLQRPQGLGSTVIQESADYVLQLLHAYAAAFGL</sequence>
<feature type="region of interest" description="Disordered" evidence="1">
    <location>
        <begin position="1"/>
        <end position="48"/>
    </location>
</feature>
<feature type="compositionally biased region" description="Low complexity" evidence="1">
    <location>
        <begin position="24"/>
        <end position="34"/>
    </location>
</feature>
<name>B4GN10_DROPE</name>